<dbReference type="KEGG" id="cgl:Cgl2649"/>
<protein>
    <submittedName>
        <fullName evidence="1">Uncharacterized protein</fullName>
    </submittedName>
</protein>
<reference evidence="2" key="1">
    <citation type="journal article" date="2003" name="Appl. Microbiol. Biotechnol.">
        <title>The Corynebacterium glutamicum genome: features and impacts on biotechnological processes.</title>
        <authorList>
            <person name="Ikeda M."/>
            <person name="Nakagawa S."/>
        </authorList>
    </citation>
    <scope>NUCLEOTIDE SEQUENCE [LARGE SCALE GENOMIC DNA]</scope>
    <source>
        <strain evidence="2">ATCC 13032 / DSM 20300 / BCRC 11384 / JCM 1318 / LMG 3730 / NCIMB 10025</strain>
    </source>
</reference>
<dbReference type="Proteomes" id="UP000000582">
    <property type="component" value="Chromosome"/>
</dbReference>
<evidence type="ECO:0000313" key="2">
    <source>
        <dbReference type="Proteomes" id="UP000000582"/>
    </source>
</evidence>
<gene>
    <name evidence="1" type="ordered locus">Cgl2649</name>
</gene>
<proteinExistence type="predicted"/>
<keyword evidence="2" id="KW-1185">Reference proteome</keyword>
<name>Q8NMC9_CORGL</name>
<evidence type="ECO:0000313" key="1">
    <source>
        <dbReference type="EMBL" id="BAC00043.1"/>
    </source>
</evidence>
<accession>Q8NMC9</accession>
<dbReference type="HOGENOM" id="CLU_2952589_0_0_11"/>
<dbReference type="AlphaFoldDB" id="Q8NMC9"/>
<sequence length="59" mass="6742">MLGRFWGRWALRSDSGTVVFGATEAGVIPVWLLGVSRARIHHIPEESWNLWWILALLGR</sequence>
<dbReference type="BioCyc" id="CORYNE:G18NG-12266-MONOMER"/>
<organism evidence="1 2">
    <name type="scientific">Corynebacterium glutamicum (strain ATCC 13032 / DSM 20300 / JCM 1318 / BCRC 11384 / CCUG 27702 / LMG 3730 / NBRC 12168 / NCIMB 10025 / NRRL B-2784 / 534)</name>
    <dbReference type="NCBI Taxonomy" id="196627"/>
    <lineage>
        <taxon>Bacteria</taxon>
        <taxon>Bacillati</taxon>
        <taxon>Actinomycetota</taxon>
        <taxon>Actinomycetes</taxon>
        <taxon>Mycobacteriales</taxon>
        <taxon>Corynebacteriaceae</taxon>
        <taxon>Corynebacterium</taxon>
    </lineage>
</organism>
<dbReference type="EMBL" id="BA000036">
    <property type="protein sequence ID" value="BAC00043.1"/>
    <property type="molecule type" value="Genomic_DNA"/>
</dbReference>